<dbReference type="GO" id="GO:0008270">
    <property type="term" value="F:zinc ion binding"/>
    <property type="evidence" value="ECO:0007669"/>
    <property type="project" value="UniProtKB-KW"/>
</dbReference>
<evidence type="ECO:0000256" key="2">
    <source>
        <dbReference type="ARBA" id="ARBA00022737"/>
    </source>
</evidence>
<dbReference type="InterPro" id="IPR036236">
    <property type="entry name" value="Znf_C2H2_sf"/>
</dbReference>
<evidence type="ECO:0000256" key="5">
    <source>
        <dbReference type="PROSITE-ProRule" id="PRU00042"/>
    </source>
</evidence>
<keyword evidence="1" id="KW-0479">Metal-binding</keyword>
<evidence type="ECO:0000256" key="1">
    <source>
        <dbReference type="ARBA" id="ARBA00022723"/>
    </source>
</evidence>
<dbReference type="InterPro" id="IPR013087">
    <property type="entry name" value="Znf_C2H2_type"/>
</dbReference>
<name>A0A0B6XXZ9_9EUPU</name>
<dbReference type="SMART" id="SM00355">
    <property type="entry name" value="ZnF_C2H2"/>
    <property type="match status" value="2"/>
</dbReference>
<dbReference type="FunFam" id="3.30.160.60:FF:000100">
    <property type="entry name" value="Zinc finger 45-like"/>
    <property type="match status" value="1"/>
</dbReference>
<organism evidence="7">
    <name type="scientific">Arion vulgaris</name>
    <dbReference type="NCBI Taxonomy" id="1028688"/>
    <lineage>
        <taxon>Eukaryota</taxon>
        <taxon>Metazoa</taxon>
        <taxon>Spiralia</taxon>
        <taxon>Lophotrochozoa</taxon>
        <taxon>Mollusca</taxon>
        <taxon>Gastropoda</taxon>
        <taxon>Heterobranchia</taxon>
        <taxon>Euthyneura</taxon>
        <taxon>Panpulmonata</taxon>
        <taxon>Eupulmonata</taxon>
        <taxon>Stylommatophora</taxon>
        <taxon>Helicina</taxon>
        <taxon>Arionoidea</taxon>
        <taxon>Arionidae</taxon>
        <taxon>Arion</taxon>
    </lineage>
</organism>
<dbReference type="Gene3D" id="3.30.160.60">
    <property type="entry name" value="Classic Zinc Finger"/>
    <property type="match status" value="1"/>
</dbReference>
<dbReference type="SUPFAM" id="SSF57667">
    <property type="entry name" value="beta-beta-alpha zinc fingers"/>
    <property type="match status" value="1"/>
</dbReference>
<feature type="non-terminal residue" evidence="7">
    <location>
        <position position="1"/>
    </location>
</feature>
<accession>A0A0B6XXZ9</accession>
<keyword evidence="3 5" id="KW-0863">Zinc-finger</keyword>
<proteinExistence type="predicted"/>
<protein>
    <recommendedName>
        <fullName evidence="6">C2H2-type domain-containing protein</fullName>
    </recommendedName>
</protein>
<evidence type="ECO:0000256" key="3">
    <source>
        <dbReference type="ARBA" id="ARBA00022771"/>
    </source>
</evidence>
<dbReference type="Pfam" id="PF00096">
    <property type="entry name" value="zf-C2H2"/>
    <property type="match status" value="2"/>
</dbReference>
<evidence type="ECO:0000313" key="7">
    <source>
        <dbReference type="EMBL" id="CEK48401.1"/>
    </source>
</evidence>
<gene>
    <name evidence="7" type="primary">ORF3871</name>
</gene>
<feature type="domain" description="C2H2-type" evidence="6">
    <location>
        <begin position="28"/>
        <end position="56"/>
    </location>
</feature>
<dbReference type="PROSITE" id="PS00028">
    <property type="entry name" value="ZINC_FINGER_C2H2_1"/>
    <property type="match status" value="1"/>
</dbReference>
<keyword evidence="4" id="KW-0862">Zinc</keyword>
<evidence type="ECO:0000256" key="4">
    <source>
        <dbReference type="ARBA" id="ARBA00022833"/>
    </source>
</evidence>
<dbReference type="AlphaFoldDB" id="A0A0B6XXZ9"/>
<keyword evidence="2" id="KW-0677">Repeat</keyword>
<sequence>CHHCEKSFQSNFHLQEHIGAVHLGVTMYACPVCGKRFGYKRSLRRHLRLNHSPEVFQSLKGFSA</sequence>
<reference evidence="7" key="1">
    <citation type="submission" date="2014-12" db="EMBL/GenBank/DDBJ databases">
        <title>Insight into the proteome of Arion vulgaris.</title>
        <authorList>
            <person name="Aradska J."/>
            <person name="Bulat T."/>
            <person name="Smidak R."/>
            <person name="Sarate P."/>
            <person name="Gangsoo J."/>
            <person name="Sialana F."/>
            <person name="Bilban M."/>
            <person name="Lubec G."/>
        </authorList>
    </citation>
    <scope>NUCLEOTIDE SEQUENCE</scope>
    <source>
        <tissue evidence="7">Skin</tissue>
    </source>
</reference>
<dbReference type="PROSITE" id="PS50157">
    <property type="entry name" value="ZINC_FINGER_C2H2_2"/>
    <property type="match status" value="2"/>
</dbReference>
<evidence type="ECO:0000259" key="6">
    <source>
        <dbReference type="PROSITE" id="PS50157"/>
    </source>
</evidence>
<dbReference type="EMBL" id="HACG01001536">
    <property type="protein sequence ID" value="CEK48401.1"/>
    <property type="molecule type" value="Transcribed_RNA"/>
</dbReference>
<feature type="domain" description="C2H2-type" evidence="6">
    <location>
        <begin position="1"/>
        <end position="27"/>
    </location>
</feature>